<evidence type="ECO:0000313" key="2">
    <source>
        <dbReference type="EMBL" id="AMD84957.1"/>
    </source>
</evidence>
<dbReference type="Proteomes" id="UP000215539">
    <property type="component" value="Chromosome 1"/>
</dbReference>
<evidence type="ECO:0000256" key="1">
    <source>
        <dbReference type="SAM" id="Phobius"/>
    </source>
</evidence>
<sequence length="76" mass="8998">MKNSLTDRLFDLTVEGLQLIADFFGVSYETINILIYVILQPLLTLLLIVGIIYYHKKNKKQQQVINQLIKQYERRN</sequence>
<reference evidence="2 4" key="1">
    <citation type="submission" date="2016-02" db="EMBL/GenBank/DDBJ databases">
        <authorList>
            <person name="Holder M.E."/>
            <person name="Ajami N.J."/>
            <person name="Petrosino J.F."/>
        </authorList>
    </citation>
    <scope>NUCLEOTIDE SEQUENCE [LARGE SCALE GENOMIC DNA]</scope>
    <source>
        <strain evidence="2 4">CCUG 32990</strain>
    </source>
</reference>
<dbReference type="KEGG" id="chg:AXF12_05155"/>
<dbReference type="Proteomes" id="UP000065822">
    <property type="component" value="Chromosome"/>
</dbReference>
<dbReference type="AlphaFoldDB" id="A0AAX2GX31"/>
<keyword evidence="1" id="KW-0812">Transmembrane</keyword>
<dbReference type="EMBL" id="LT906449">
    <property type="protein sequence ID" value="SNV06138.1"/>
    <property type="molecule type" value="Genomic_DNA"/>
</dbReference>
<organism evidence="3 5">
    <name type="scientific">Capnocytophaga haemolytica</name>
    <dbReference type="NCBI Taxonomy" id="45243"/>
    <lineage>
        <taxon>Bacteria</taxon>
        <taxon>Pseudomonadati</taxon>
        <taxon>Bacteroidota</taxon>
        <taxon>Flavobacteriia</taxon>
        <taxon>Flavobacteriales</taxon>
        <taxon>Flavobacteriaceae</taxon>
        <taxon>Capnocytophaga</taxon>
    </lineage>
</organism>
<gene>
    <name evidence="2" type="ORF">AXF12_05155</name>
    <name evidence="3" type="ORF">SAMEA44541418_00696</name>
</gene>
<keyword evidence="1" id="KW-0472">Membrane</keyword>
<evidence type="ECO:0000313" key="4">
    <source>
        <dbReference type="Proteomes" id="UP000065822"/>
    </source>
</evidence>
<evidence type="ECO:0000313" key="5">
    <source>
        <dbReference type="Proteomes" id="UP000215539"/>
    </source>
</evidence>
<keyword evidence="4" id="KW-1185">Reference proteome</keyword>
<protein>
    <submittedName>
        <fullName evidence="3">Uncharacterized protein</fullName>
    </submittedName>
</protein>
<dbReference type="EMBL" id="CP014227">
    <property type="protein sequence ID" value="AMD84957.1"/>
    <property type="molecule type" value="Genomic_DNA"/>
</dbReference>
<evidence type="ECO:0000313" key="3">
    <source>
        <dbReference type="EMBL" id="SNV06138.1"/>
    </source>
</evidence>
<feature type="transmembrane region" description="Helical" evidence="1">
    <location>
        <begin position="33"/>
        <end position="54"/>
    </location>
</feature>
<name>A0AAX2GX31_9FLAO</name>
<reference evidence="3 5" key="2">
    <citation type="submission" date="2017-06" db="EMBL/GenBank/DDBJ databases">
        <authorList>
            <consortium name="Pathogen Informatics"/>
        </authorList>
    </citation>
    <scope>NUCLEOTIDE SEQUENCE [LARGE SCALE GENOMIC DNA]</scope>
    <source>
        <strain evidence="3 5">NCTC12947</strain>
    </source>
</reference>
<accession>A0AAX2GX31</accession>
<proteinExistence type="predicted"/>
<keyword evidence="1" id="KW-1133">Transmembrane helix</keyword>
<dbReference type="RefSeq" id="WP_066428924.1">
    <property type="nucleotide sequence ID" value="NZ_CP014227.1"/>
</dbReference>